<dbReference type="Gene3D" id="2.40.420.20">
    <property type="match status" value="1"/>
</dbReference>
<accession>A0A1F4XI31</accession>
<dbReference type="Gene3D" id="2.40.50.100">
    <property type="match status" value="1"/>
</dbReference>
<dbReference type="InterPro" id="IPR058627">
    <property type="entry name" value="MdtA-like_C"/>
</dbReference>
<keyword evidence="5" id="KW-0812">Transmembrane</keyword>
<dbReference type="EMBL" id="MEWX01000001">
    <property type="protein sequence ID" value="OGC81259.1"/>
    <property type="molecule type" value="Genomic_DNA"/>
</dbReference>
<feature type="coiled-coil region" evidence="4">
    <location>
        <begin position="104"/>
        <end position="131"/>
    </location>
</feature>
<dbReference type="GO" id="GO:0022857">
    <property type="term" value="F:transmembrane transporter activity"/>
    <property type="evidence" value="ECO:0007669"/>
    <property type="project" value="InterPro"/>
</dbReference>
<comment type="caution">
    <text evidence="7">The sequence shown here is derived from an EMBL/GenBank/DDBJ whole genome shotgun (WGS) entry which is preliminary data.</text>
</comment>
<keyword evidence="3 4" id="KW-0175">Coiled coil</keyword>
<evidence type="ECO:0000256" key="1">
    <source>
        <dbReference type="ARBA" id="ARBA00004196"/>
    </source>
</evidence>
<feature type="domain" description="Multidrug resistance protein MdtA-like C-terminal permuted SH3" evidence="6">
    <location>
        <begin position="393"/>
        <end position="450"/>
    </location>
</feature>
<evidence type="ECO:0000256" key="2">
    <source>
        <dbReference type="ARBA" id="ARBA00009477"/>
    </source>
</evidence>
<evidence type="ECO:0000313" key="7">
    <source>
        <dbReference type="EMBL" id="OGC81259.1"/>
    </source>
</evidence>
<evidence type="ECO:0000313" key="8">
    <source>
        <dbReference type="Proteomes" id="UP000176185"/>
    </source>
</evidence>
<comment type="similarity">
    <text evidence="2">Belongs to the membrane fusion protein (MFP) (TC 8.A.1) family.</text>
</comment>
<organism evidence="7 8">
    <name type="scientific">Candidatus Adlerbacteria bacterium RIFCSPLOWO2_01_FULL_51_16</name>
    <dbReference type="NCBI Taxonomy" id="1797243"/>
    <lineage>
        <taxon>Bacteria</taxon>
        <taxon>Candidatus Adleribacteriota</taxon>
    </lineage>
</organism>
<evidence type="ECO:0000259" key="6">
    <source>
        <dbReference type="Pfam" id="PF25967"/>
    </source>
</evidence>
<keyword evidence="5" id="KW-1133">Transmembrane helix</keyword>
<evidence type="ECO:0000256" key="5">
    <source>
        <dbReference type="SAM" id="Phobius"/>
    </source>
</evidence>
<keyword evidence="5" id="KW-0472">Membrane</keyword>
<dbReference type="GO" id="GO:0030313">
    <property type="term" value="C:cell envelope"/>
    <property type="evidence" value="ECO:0007669"/>
    <property type="project" value="UniProtKB-SubCell"/>
</dbReference>
<evidence type="ECO:0000256" key="3">
    <source>
        <dbReference type="ARBA" id="ARBA00023054"/>
    </source>
</evidence>
<gene>
    <name evidence="7" type="ORF">A2943_03090</name>
</gene>
<dbReference type="Pfam" id="PF25967">
    <property type="entry name" value="RND-MFP_C"/>
    <property type="match status" value="1"/>
</dbReference>
<dbReference type="Gene3D" id="2.40.30.170">
    <property type="match status" value="1"/>
</dbReference>
<dbReference type="Proteomes" id="UP000176185">
    <property type="component" value="Unassembled WGS sequence"/>
</dbReference>
<feature type="transmembrane region" description="Helical" evidence="5">
    <location>
        <begin position="21"/>
        <end position="39"/>
    </location>
</feature>
<dbReference type="NCBIfam" id="TIGR01730">
    <property type="entry name" value="RND_mfp"/>
    <property type="match status" value="1"/>
</dbReference>
<dbReference type="PANTHER" id="PTHR32347:SF23">
    <property type="entry name" value="BLL5650 PROTEIN"/>
    <property type="match status" value="1"/>
</dbReference>
<sequence>MLSAVKKRLLFVYSAAIKRPLVSLAIFVLVVLGVWFFAFRDGNSEQEILVVQAGEFVQEVSVSGKVVAAQNVDLAFGETGRVQSVRVTVGDRVSAGQTLATLAIDVLAADLRAAEVDLEEARKEQATLVASAYRDILSEGLAAVPGSSSYAVTAPEVTGLYNGPEGVYKIRIVHGVQQGVDDHELRTFGLETLEPIDVPSDEPAPLGTYGLFVFFPDDLNEYDETTWYITIPNTKSSSYLPNYNAYQEALRTRDKALASAQATVSGLQTAIAERTLRAPFGGIVTAIDIEVGGVAATNEPAISLIGNDTLQIESFVPEINLSLLRVGEEASVTLDAYGAEEIFNATVAAIDPAETVRDGVSTYRTILKFTVTDPRVKSGMTANVTITAERRQDVISIPQGVVTSRDGKKFVRVLVGDEVVEREVTTGSVSSLGSIEITSGLSSGDVVVLSD</sequence>
<protein>
    <recommendedName>
        <fullName evidence="6">Multidrug resistance protein MdtA-like C-terminal permuted SH3 domain-containing protein</fullName>
    </recommendedName>
</protein>
<dbReference type="AlphaFoldDB" id="A0A1F4XI31"/>
<dbReference type="InterPro" id="IPR050465">
    <property type="entry name" value="UPF0194_transport"/>
</dbReference>
<dbReference type="InterPro" id="IPR006143">
    <property type="entry name" value="RND_pump_MFP"/>
</dbReference>
<name>A0A1F4XI31_9BACT</name>
<evidence type="ECO:0000256" key="4">
    <source>
        <dbReference type="SAM" id="Coils"/>
    </source>
</evidence>
<dbReference type="PANTHER" id="PTHR32347">
    <property type="entry name" value="EFFLUX SYSTEM COMPONENT YKNX-RELATED"/>
    <property type="match status" value="1"/>
</dbReference>
<reference evidence="7 8" key="1">
    <citation type="journal article" date="2016" name="Nat. Commun.">
        <title>Thousands of microbial genomes shed light on interconnected biogeochemical processes in an aquifer system.</title>
        <authorList>
            <person name="Anantharaman K."/>
            <person name="Brown C.T."/>
            <person name="Hug L.A."/>
            <person name="Sharon I."/>
            <person name="Castelle C.J."/>
            <person name="Probst A.J."/>
            <person name="Thomas B.C."/>
            <person name="Singh A."/>
            <person name="Wilkins M.J."/>
            <person name="Karaoz U."/>
            <person name="Brodie E.L."/>
            <person name="Williams K.H."/>
            <person name="Hubbard S.S."/>
            <person name="Banfield J.F."/>
        </authorList>
    </citation>
    <scope>NUCLEOTIDE SEQUENCE [LARGE SCALE GENOMIC DNA]</scope>
</reference>
<dbReference type="GO" id="GO:0016020">
    <property type="term" value="C:membrane"/>
    <property type="evidence" value="ECO:0007669"/>
    <property type="project" value="InterPro"/>
</dbReference>
<proteinExistence type="inferred from homology"/>
<dbReference type="STRING" id="1797243.A2943_03090"/>
<comment type="subcellular location">
    <subcellularLocation>
        <location evidence="1">Cell envelope</location>
    </subcellularLocation>
</comment>